<dbReference type="EMBL" id="PFEF01000006">
    <property type="protein sequence ID" value="PJE64430.1"/>
    <property type="molecule type" value="Genomic_DNA"/>
</dbReference>
<dbReference type="Proteomes" id="UP000229098">
    <property type="component" value="Unassembled WGS sequence"/>
</dbReference>
<evidence type="ECO:0000313" key="3">
    <source>
        <dbReference type="EMBL" id="PJE64430.1"/>
    </source>
</evidence>
<name>A0A2M8KWY5_9BACT</name>
<dbReference type="AlphaFoldDB" id="A0A2M8KWY5"/>
<sequence length="225" mass="25468">MHWNKKYIIILIIVTITLAGTLFLKSENGLMPEDSMEEPVNGIMPKDRMEKPPATTPDSTYEELAFPDNTLDTSDWETYKPSSFDNNIAFEIRYPRNWKIQSHGEKQAGPNATMVLYDKRIGHGADNGIYMVVEIIPIEQYVSESTKSSEYRKIKAGTVYGYALSDEAQKNFSASSALSDVIFGNTKGNRTYTFRIIGPDLKNPSDPDYYLDVLEQILLSFKLTP</sequence>
<accession>A0A2M8KWY5</accession>
<evidence type="ECO:0000256" key="1">
    <source>
        <dbReference type="SAM" id="MobiDB-lite"/>
    </source>
</evidence>
<organism evidence="3 4">
    <name type="scientific">Candidatus Ryanbacteria bacterium CG10_big_fil_rev_8_21_14_0_10_43_42</name>
    <dbReference type="NCBI Taxonomy" id="1974864"/>
    <lineage>
        <taxon>Bacteria</taxon>
        <taxon>Candidatus Ryaniibacteriota</taxon>
    </lineage>
</organism>
<gene>
    <name evidence="3" type="ORF">COU90_03210</name>
</gene>
<evidence type="ECO:0000313" key="4">
    <source>
        <dbReference type="Proteomes" id="UP000229098"/>
    </source>
</evidence>
<comment type="caution">
    <text evidence="3">The sequence shown here is derived from an EMBL/GenBank/DDBJ whole genome shotgun (WGS) entry which is preliminary data.</text>
</comment>
<reference evidence="4" key="1">
    <citation type="submission" date="2017-09" db="EMBL/GenBank/DDBJ databases">
        <title>Depth-based differentiation of microbial function through sediment-hosted aquifers and enrichment of novel symbionts in the deep terrestrial subsurface.</title>
        <authorList>
            <person name="Probst A.J."/>
            <person name="Ladd B."/>
            <person name="Jarett J.K."/>
            <person name="Geller-Mcgrath D.E."/>
            <person name="Sieber C.M.K."/>
            <person name="Emerson J.B."/>
            <person name="Anantharaman K."/>
            <person name="Thomas B.C."/>
            <person name="Malmstrom R."/>
            <person name="Stieglmeier M."/>
            <person name="Klingl A."/>
            <person name="Woyke T."/>
            <person name="Ryan C.M."/>
            <person name="Banfield J.F."/>
        </authorList>
    </citation>
    <scope>NUCLEOTIDE SEQUENCE [LARGE SCALE GENOMIC DNA]</scope>
</reference>
<keyword evidence="2" id="KW-0472">Membrane</keyword>
<feature type="transmembrane region" description="Helical" evidence="2">
    <location>
        <begin position="7"/>
        <end position="24"/>
    </location>
</feature>
<protein>
    <submittedName>
        <fullName evidence="3">Uncharacterized protein</fullName>
    </submittedName>
</protein>
<feature type="region of interest" description="Disordered" evidence="1">
    <location>
        <begin position="34"/>
        <end position="59"/>
    </location>
</feature>
<keyword evidence="2" id="KW-1133">Transmembrane helix</keyword>
<evidence type="ECO:0000256" key="2">
    <source>
        <dbReference type="SAM" id="Phobius"/>
    </source>
</evidence>
<keyword evidence="2" id="KW-0812">Transmembrane</keyword>
<proteinExistence type="predicted"/>